<keyword evidence="5 8" id="KW-0663">Pyridoxal phosphate</keyword>
<evidence type="ECO:0000256" key="8">
    <source>
        <dbReference type="RuleBase" id="RU004506"/>
    </source>
</evidence>
<accession>A0A250KXI3</accession>
<dbReference type="EMBL" id="AP017928">
    <property type="protein sequence ID" value="BBA34469.1"/>
    <property type="molecule type" value="Genomic_DNA"/>
</dbReference>
<feature type="region of interest" description="Disordered" evidence="9">
    <location>
        <begin position="1"/>
        <end position="25"/>
    </location>
</feature>
<sequence length="437" mass="48135">MNKVYASQAAMPQNPAHSAPSAAGLKARSSTAGYDVTRIREDFPILRQTVNGKPLVYLDNAATTQKPKTVIDCIRRVYENDYSNVHRGVHTLSQRSTDLFEAARENVQKFLNARHSHEIVFVRGTTEAINLVAQSFGRSTLKEGDEILITAMEHHSNIVPWQMLCEQTGAKLKVAPIDTKGELVPDEFEKLLSPRTRLVSVCHMSNALGTINPVKAIIELAHSREIPVLLDGAQAAPHMVVDVQDLDCDFYALSGHKLYGPTGIGILYGKEKWLEAMPPYQGGGDMIRRVTFDKTEYNTLPFKFEAGTPNIVDAIALGAAVDYLQAIGLDAIAEYEARLLHYATERALEIPELTPVGTAERKGAILSFTLERIHPHDIGTILDHLGIAIRAGHHCAMPVMDFFGLPATARASFGLYNTFEEIDILVDGIRKVIEVFG</sequence>
<dbReference type="Pfam" id="PF00266">
    <property type="entry name" value="Aminotran_5"/>
    <property type="match status" value="1"/>
</dbReference>
<dbReference type="GO" id="GO:0031071">
    <property type="term" value="F:cysteine desulfurase activity"/>
    <property type="evidence" value="ECO:0007669"/>
    <property type="project" value="UniProtKB-UniRule"/>
</dbReference>
<protein>
    <recommendedName>
        <fullName evidence="8">Cysteine desulfurase</fullName>
        <ecNumber evidence="8">2.8.1.7</ecNumber>
    </recommendedName>
</protein>
<evidence type="ECO:0000313" key="12">
    <source>
        <dbReference type="Proteomes" id="UP000266313"/>
    </source>
</evidence>
<dbReference type="InterPro" id="IPR016454">
    <property type="entry name" value="Cysteine_dSase"/>
</dbReference>
<evidence type="ECO:0000313" key="11">
    <source>
        <dbReference type="EMBL" id="BBA34469.1"/>
    </source>
</evidence>
<evidence type="ECO:0000256" key="7">
    <source>
        <dbReference type="RuleBase" id="RU004504"/>
    </source>
</evidence>
<dbReference type="PIRSF" id="PIRSF005572">
    <property type="entry name" value="NifS"/>
    <property type="match status" value="1"/>
</dbReference>
<dbReference type="InterPro" id="IPR010970">
    <property type="entry name" value="Cys_dSase_SufS"/>
</dbReference>
<comment type="similarity">
    <text evidence="3 8">Belongs to the class-V pyridoxal-phosphate-dependent aminotransferase family. Csd subfamily.</text>
</comment>
<evidence type="ECO:0000256" key="2">
    <source>
        <dbReference type="ARBA" id="ARBA00002824"/>
    </source>
</evidence>
<proteinExistence type="inferred from homology"/>
<keyword evidence="12" id="KW-1185">Reference proteome</keyword>
<dbReference type="Proteomes" id="UP000266313">
    <property type="component" value="Chromosome"/>
</dbReference>
<dbReference type="InterPro" id="IPR000192">
    <property type="entry name" value="Aminotrans_V_dom"/>
</dbReference>
<dbReference type="AlphaFoldDB" id="A0A250KXI3"/>
<evidence type="ECO:0000256" key="9">
    <source>
        <dbReference type="SAM" id="MobiDB-lite"/>
    </source>
</evidence>
<dbReference type="InterPro" id="IPR020578">
    <property type="entry name" value="Aminotrans_V_PyrdxlP_BS"/>
</dbReference>
<keyword evidence="4 8" id="KW-0808">Transferase</keyword>
<dbReference type="Gene3D" id="3.40.640.10">
    <property type="entry name" value="Type I PLP-dependent aspartate aminotransferase-like (Major domain)"/>
    <property type="match status" value="1"/>
</dbReference>
<evidence type="ECO:0000256" key="6">
    <source>
        <dbReference type="ARBA" id="ARBA00050776"/>
    </source>
</evidence>
<dbReference type="GO" id="GO:0030170">
    <property type="term" value="F:pyridoxal phosphate binding"/>
    <property type="evidence" value="ECO:0007669"/>
    <property type="project" value="UniProtKB-UniRule"/>
</dbReference>
<dbReference type="PANTHER" id="PTHR43586:SF8">
    <property type="entry name" value="CYSTEINE DESULFURASE 1, CHLOROPLASTIC"/>
    <property type="match status" value="1"/>
</dbReference>
<feature type="domain" description="Aminotransferase class V" evidence="10">
    <location>
        <begin position="56"/>
        <end position="425"/>
    </location>
</feature>
<dbReference type="SUPFAM" id="SSF53383">
    <property type="entry name" value="PLP-dependent transferases"/>
    <property type="match status" value="1"/>
</dbReference>
<dbReference type="NCBIfam" id="TIGR01979">
    <property type="entry name" value="sufS"/>
    <property type="match status" value="1"/>
</dbReference>
<name>A0A250KXI3_9GAMM</name>
<evidence type="ECO:0000259" key="10">
    <source>
        <dbReference type="Pfam" id="PF00266"/>
    </source>
</evidence>
<dbReference type="KEGG" id="mmai:sS8_2517"/>
<dbReference type="InterPro" id="IPR015424">
    <property type="entry name" value="PyrdxlP-dep_Trfase"/>
</dbReference>
<reference evidence="11 12" key="1">
    <citation type="submission" date="2016-12" db="EMBL/GenBank/DDBJ databases">
        <title>Genome sequencing of Methylocaldum marinum.</title>
        <authorList>
            <person name="Takeuchi M."/>
            <person name="Kamagata Y."/>
            <person name="Hiraoka S."/>
            <person name="Oshima K."/>
            <person name="Hattori M."/>
            <person name="Iwasaki W."/>
        </authorList>
    </citation>
    <scope>NUCLEOTIDE SEQUENCE [LARGE SCALE GENOMIC DNA]</scope>
    <source>
        <strain evidence="11 12">S8</strain>
    </source>
</reference>
<gene>
    <name evidence="11" type="ORF">sS8_2517</name>
</gene>
<dbReference type="EC" id="2.8.1.7" evidence="8"/>
<comment type="function">
    <text evidence="2 8">Catalyzes the removal of elemental sulfur and selenium atoms from L-cysteine, L-cystine, L-selenocysteine, and L-selenocystine to produce L-alanine.</text>
</comment>
<dbReference type="PANTHER" id="PTHR43586">
    <property type="entry name" value="CYSTEINE DESULFURASE"/>
    <property type="match status" value="1"/>
</dbReference>
<evidence type="ECO:0000256" key="5">
    <source>
        <dbReference type="ARBA" id="ARBA00022898"/>
    </source>
</evidence>
<dbReference type="PROSITE" id="PS00595">
    <property type="entry name" value="AA_TRANSFER_CLASS_5"/>
    <property type="match status" value="1"/>
</dbReference>
<comment type="catalytic activity">
    <reaction evidence="6 8">
        <text>(sulfur carrier)-H + L-cysteine = (sulfur carrier)-SH + L-alanine</text>
        <dbReference type="Rhea" id="RHEA:43892"/>
        <dbReference type="Rhea" id="RHEA-COMP:14737"/>
        <dbReference type="Rhea" id="RHEA-COMP:14739"/>
        <dbReference type="ChEBI" id="CHEBI:29917"/>
        <dbReference type="ChEBI" id="CHEBI:35235"/>
        <dbReference type="ChEBI" id="CHEBI:57972"/>
        <dbReference type="ChEBI" id="CHEBI:64428"/>
        <dbReference type="EC" id="2.8.1.7"/>
    </reaction>
</comment>
<dbReference type="CDD" id="cd06453">
    <property type="entry name" value="SufS_like"/>
    <property type="match status" value="1"/>
</dbReference>
<evidence type="ECO:0000256" key="3">
    <source>
        <dbReference type="ARBA" id="ARBA00010447"/>
    </source>
</evidence>
<comment type="cofactor">
    <cofactor evidence="1 7">
        <name>pyridoxal 5'-phosphate</name>
        <dbReference type="ChEBI" id="CHEBI:597326"/>
    </cofactor>
</comment>
<evidence type="ECO:0000256" key="1">
    <source>
        <dbReference type="ARBA" id="ARBA00001933"/>
    </source>
</evidence>
<dbReference type="GO" id="GO:0006534">
    <property type="term" value="P:cysteine metabolic process"/>
    <property type="evidence" value="ECO:0007669"/>
    <property type="project" value="UniProtKB-UniRule"/>
</dbReference>
<dbReference type="InterPro" id="IPR015421">
    <property type="entry name" value="PyrdxlP-dep_Trfase_major"/>
</dbReference>
<dbReference type="InterPro" id="IPR015422">
    <property type="entry name" value="PyrdxlP-dep_Trfase_small"/>
</dbReference>
<dbReference type="Gene3D" id="3.90.1150.10">
    <property type="entry name" value="Aspartate Aminotransferase, domain 1"/>
    <property type="match status" value="1"/>
</dbReference>
<evidence type="ECO:0000256" key="4">
    <source>
        <dbReference type="ARBA" id="ARBA00022679"/>
    </source>
</evidence>
<organism evidence="11 12">
    <name type="scientific">Methylocaldum marinum</name>
    <dbReference type="NCBI Taxonomy" id="1432792"/>
    <lineage>
        <taxon>Bacteria</taxon>
        <taxon>Pseudomonadati</taxon>
        <taxon>Pseudomonadota</taxon>
        <taxon>Gammaproteobacteria</taxon>
        <taxon>Methylococcales</taxon>
        <taxon>Methylococcaceae</taxon>
        <taxon>Methylocaldum</taxon>
    </lineage>
</organism>
<dbReference type="RefSeq" id="WP_232020616.1">
    <property type="nucleotide sequence ID" value="NZ_AP017928.1"/>
</dbReference>